<dbReference type="OMA" id="FHANAMA"/>
<evidence type="ECO:0000256" key="1">
    <source>
        <dbReference type="ARBA" id="ARBA00004370"/>
    </source>
</evidence>
<keyword evidence="3 6" id="KW-0812">Transmembrane</keyword>
<dbReference type="Proteomes" id="UP000261620">
    <property type="component" value="Unplaced"/>
</dbReference>
<feature type="transmembrane region" description="Helical" evidence="6">
    <location>
        <begin position="211"/>
        <end position="228"/>
    </location>
</feature>
<comment type="similarity">
    <text evidence="2">Belongs to the RUS1 family.</text>
</comment>
<dbReference type="Pfam" id="PF04884">
    <property type="entry name" value="UVB_sens_prot"/>
    <property type="match status" value="2"/>
</dbReference>
<dbReference type="Pfam" id="PF24160">
    <property type="entry name" value="UVB_sens_C"/>
    <property type="match status" value="1"/>
</dbReference>
<evidence type="ECO:0000259" key="8">
    <source>
        <dbReference type="Pfam" id="PF24160"/>
    </source>
</evidence>
<feature type="domain" description="Protein root UVB sensitive/RUS" evidence="7">
    <location>
        <begin position="45"/>
        <end position="112"/>
    </location>
</feature>
<dbReference type="PANTHER" id="PTHR12770:SF31">
    <property type="entry name" value="RUS FAMILY MEMBER 1"/>
    <property type="match status" value="1"/>
</dbReference>
<feature type="transmembrane region" description="Helical" evidence="6">
    <location>
        <begin position="140"/>
        <end position="166"/>
    </location>
</feature>
<keyword evidence="4 6" id="KW-1133">Transmembrane helix</keyword>
<dbReference type="Ensembl" id="ENSMMOT00000022979.1">
    <property type="protein sequence ID" value="ENSMMOP00000022608.1"/>
    <property type="gene ID" value="ENSMMOG00000017186.1"/>
</dbReference>
<dbReference type="InterPro" id="IPR055412">
    <property type="entry name" value="UVB_sens_C"/>
</dbReference>
<keyword evidence="10" id="KW-1185">Reference proteome</keyword>
<feature type="domain" description="Root UVB sensitive protein C-terminal" evidence="8">
    <location>
        <begin position="256"/>
        <end position="400"/>
    </location>
</feature>
<accession>A0A3Q3WVV1</accession>
<evidence type="ECO:0000313" key="10">
    <source>
        <dbReference type="Proteomes" id="UP000261620"/>
    </source>
</evidence>
<evidence type="ECO:0000256" key="6">
    <source>
        <dbReference type="SAM" id="Phobius"/>
    </source>
</evidence>
<proteinExistence type="inferred from homology"/>
<protein>
    <submittedName>
        <fullName evidence="9">Uncharacterized protein</fullName>
    </submittedName>
</protein>
<dbReference type="AlphaFoldDB" id="A0A3Q3WVV1"/>
<name>A0A3Q3WVV1_MOLML</name>
<organism evidence="9 10">
    <name type="scientific">Mola mola</name>
    <name type="common">Ocean sunfish</name>
    <name type="synonym">Tetraodon mola</name>
    <dbReference type="NCBI Taxonomy" id="94237"/>
    <lineage>
        <taxon>Eukaryota</taxon>
        <taxon>Metazoa</taxon>
        <taxon>Chordata</taxon>
        <taxon>Craniata</taxon>
        <taxon>Vertebrata</taxon>
        <taxon>Euteleostomi</taxon>
        <taxon>Actinopterygii</taxon>
        <taxon>Neopterygii</taxon>
        <taxon>Teleostei</taxon>
        <taxon>Neoteleostei</taxon>
        <taxon>Acanthomorphata</taxon>
        <taxon>Eupercaria</taxon>
        <taxon>Tetraodontiformes</taxon>
        <taxon>Molidae</taxon>
        <taxon>Mola</taxon>
    </lineage>
</organism>
<evidence type="ECO:0000256" key="2">
    <source>
        <dbReference type="ARBA" id="ARBA00007558"/>
    </source>
</evidence>
<dbReference type="GO" id="GO:0016020">
    <property type="term" value="C:membrane"/>
    <property type="evidence" value="ECO:0007669"/>
    <property type="project" value="UniProtKB-SubCell"/>
</dbReference>
<comment type="subcellular location">
    <subcellularLocation>
        <location evidence="1">Membrane</location>
    </subcellularLocation>
</comment>
<dbReference type="InterPro" id="IPR054549">
    <property type="entry name" value="UVB_sens_RUS_dom"/>
</dbReference>
<sequence>MEEEGGVLLATERYGSAEAWKYFGKNGVMDRRRDGSGGGIRGNPIVGVFKSVFLPQGYPESVSKDYLQYQLWDTLQAFSSSLSGTLATQASLRGVGVGNQEATVAAATITWLYVLYVLFADVLNDIAMFMEILAPFFPSFFTLVVCTAGVFKSIVGVAGGATRAALTLHQARRDNMADISAKDGSQETLVNLAGLLVSLVLIPLVTDDPVLTLSLFFLFTILHLFANYKAVRSVVMETFNEARLSIVLLQYLRDGQILSPPEANQREPVFFEFSKTVPIKLGVRLQEVVQSLALKNNDKPFLLGVNNGCVHVCLGPEASVHDEIRVMCQAVWLSNMLSPQKSREQSEPLPAFISTHQQNAFLSSHTMMDRVFSPFLKGVEAAGWDMKRNLLDWDEWRVEWKSKSN</sequence>
<reference evidence="9" key="1">
    <citation type="submission" date="2025-08" db="UniProtKB">
        <authorList>
            <consortium name="Ensembl"/>
        </authorList>
    </citation>
    <scope>IDENTIFICATION</scope>
</reference>
<evidence type="ECO:0000259" key="7">
    <source>
        <dbReference type="Pfam" id="PF04884"/>
    </source>
</evidence>
<evidence type="ECO:0000256" key="4">
    <source>
        <dbReference type="ARBA" id="ARBA00022989"/>
    </source>
</evidence>
<keyword evidence="5 6" id="KW-0472">Membrane</keyword>
<evidence type="ECO:0000256" key="3">
    <source>
        <dbReference type="ARBA" id="ARBA00022692"/>
    </source>
</evidence>
<evidence type="ECO:0000313" key="9">
    <source>
        <dbReference type="Ensembl" id="ENSMMOP00000022608.1"/>
    </source>
</evidence>
<feature type="transmembrane region" description="Helical" evidence="6">
    <location>
        <begin position="187"/>
        <end position="205"/>
    </location>
</feature>
<evidence type="ECO:0000256" key="5">
    <source>
        <dbReference type="ARBA" id="ARBA00023136"/>
    </source>
</evidence>
<reference evidence="9" key="2">
    <citation type="submission" date="2025-09" db="UniProtKB">
        <authorList>
            <consortium name="Ensembl"/>
        </authorList>
    </citation>
    <scope>IDENTIFICATION</scope>
</reference>
<dbReference type="PANTHER" id="PTHR12770">
    <property type="entry name" value="RUS1 FAMILY PROTEIN C16ORF58"/>
    <property type="match status" value="1"/>
</dbReference>
<dbReference type="InterPro" id="IPR006968">
    <property type="entry name" value="RUS_fam"/>
</dbReference>
<feature type="transmembrane region" description="Helical" evidence="6">
    <location>
        <begin position="102"/>
        <end position="120"/>
    </location>
</feature>
<feature type="domain" description="Protein root UVB sensitive/RUS" evidence="7">
    <location>
        <begin position="116"/>
        <end position="254"/>
    </location>
</feature>